<reference evidence="2 3" key="1">
    <citation type="submission" date="2018-03" db="EMBL/GenBank/DDBJ databases">
        <title>Genomic Encyclopedia of Archaeal and Bacterial Type Strains, Phase II (KMG-II): from individual species to whole genera.</title>
        <authorList>
            <person name="Goeker M."/>
        </authorList>
    </citation>
    <scope>NUCLEOTIDE SEQUENCE [LARGE SCALE GENOMIC DNA]</scope>
    <source>
        <strain evidence="2 3">DSM 27929</strain>
    </source>
</reference>
<keyword evidence="1" id="KW-0812">Transmembrane</keyword>
<name>A0A2T0WNB3_9BACT</name>
<gene>
    <name evidence="2" type="ORF">CLW00_105311</name>
</gene>
<evidence type="ECO:0000313" key="2">
    <source>
        <dbReference type="EMBL" id="PRY88189.1"/>
    </source>
</evidence>
<sequence length="234" mass="27246">MKLSKDQIEQLKILISKKGYPEIDVQYEILDHVACKAEVMLAENPNLKIEEAFQKVHASFGIFGFAELEESYKKLIEKRLLGYFWGELKSSVFSLNILLPILLTFCYFQSAYVLEKNFSFGEGSALMIGFLFLAFAALWWYYSFGKGFKKYKNYASWRGNQGILMFTYIPLQFMIQGYKYFGNFNLLEPFTLSFWQVFAVLFVFVGMTTLAVLPTVFRKSLEDTKKLEKIYKTA</sequence>
<evidence type="ECO:0000313" key="3">
    <source>
        <dbReference type="Proteomes" id="UP000238157"/>
    </source>
</evidence>
<keyword evidence="3" id="KW-1185">Reference proteome</keyword>
<feature type="transmembrane region" description="Helical" evidence="1">
    <location>
        <begin position="163"/>
        <end position="181"/>
    </location>
</feature>
<feature type="transmembrane region" description="Helical" evidence="1">
    <location>
        <begin position="193"/>
        <end position="217"/>
    </location>
</feature>
<evidence type="ECO:0000256" key="1">
    <source>
        <dbReference type="SAM" id="Phobius"/>
    </source>
</evidence>
<keyword evidence="1" id="KW-0472">Membrane</keyword>
<dbReference type="OrthoDB" id="662673at2"/>
<proteinExistence type="predicted"/>
<feature type="transmembrane region" description="Helical" evidence="1">
    <location>
        <begin position="124"/>
        <end position="142"/>
    </location>
</feature>
<dbReference type="RefSeq" id="WP_106133670.1">
    <property type="nucleotide sequence ID" value="NZ_PVTR01000005.1"/>
</dbReference>
<accession>A0A2T0WNB3</accession>
<protein>
    <submittedName>
        <fullName evidence="2">Uncharacterized protein</fullName>
    </submittedName>
</protein>
<feature type="transmembrane region" description="Helical" evidence="1">
    <location>
        <begin position="92"/>
        <end position="112"/>
    </location>
</feature>
<keyword evidence="1" id="KW-1133">Transmembrane helix</keyword>
<dbReference type="Proteomes" id="UP000238157">
    <property type="component" value="Unassembled WGS sequence"/>
</dbReference>
<dbReference type="EMBL" id="PVTR01000005">
    <property type="protein sequence ID" value="PRY88189.1"/>
    <property type="molecule type" value="Genomic_DNA"/>
</dbReference>
<comment type="caution">
    <text evidence="2">The sequence shown here is derived from an EMBL/GenBank/DDBJ whole genome shotgun (WGS) entry which is preliminary data.</text>
</comment>
<dbReference type="AlphaFoldDB" id="A0A2T0WNB3"/>
<organism evidence="2 3">
    <name type="scientific">Mongoliibacter ruber</name>
    <dbReference type="NCBI Taxonomy" id="1750599"/>
    <lineage>
        <taxon>Bacteria</taxon>
        <taxon>Pseudomonadati</taxon>
        <taxon>Bacteroidota</taxon>
        <taxon>Cytophagia</taxon>
        <taxon>Cytophagales</taxon>
        <taxon>Cyclobacteriaceae</taxon>
        <taxon>Mongoliibacter</taxon>
    </lineage>
</organism>